<evidence type="ECO:0000313" key="3">
    <source>
        <dbReference type="Proteomes" id="UP000035579"/>
    </source>
</evidence>
<dbReference type="Proteomes" id="UP000035579">
    <property type="component" value="Chromosome"/>
</dbReference>
<evidence type="ECO:0000313" key="1">
    <source>
        <dbReference type="EMBL" id="AKI98650.1"/>
    </source>
</evidence>
<keyword evidence="4" id="KW-1185">Reference proteome</keyword>
<reference evidence="2 4" key="2">
    <citation type="submission" date="2018-08" db="EMBL/GenBank/DDBJ databases">
        <title>Genomic Encyclopedia of Archaeal and Bacterial Type Strains, Phase II (KMG-II): from individual species to whole genera.</title>
        <authorList>
            <person name="Goeker M."/>
        </authorList>
    </citation>
    <scope>NUCLEOTIDE SEQUENCE [LARGE SCALE GENOMIC DNA]</scope>
    <source>
        <strain evidence="2 4">DSM 2261</strain>
    </source>
</reference>
<reference evidence="1 3" key="1">
    <citation type="submission" date="2015-05" db="EMBL/GenBank/DDBJ databases">
        <title>Genome assembly of Archangium gephyra DSM 2261.</title>
        <authorList>
            <person name="Sharma G."/>
            <person name="Subramanian S."/>
        </authorList>
    </citation>
    <scope>NUCLEOTIDE SEQUENCE [LARGE SCALE GENOMIC DNA]</scope>
    <source>
        <strain evidence="1 3">DSM 2261</strain>
    </source>
</reference>
<protein>
    <submittedName>
        <fullName evidence="1">Uncharacterized protein</fullName>
    </submittedName>
</protein>
<organism evidence="1 3">
    <name type="scientific">Archangium gephyra</name>
    <dbReference type="NCBI Taxonomy" id="48"/>
    <lineage>
        <taxon>Bacteria</taxon>
        <taxon>Pseudomonadati</taxon>
        <taxon>Myxococcota</taxon>
        <taxon>Myxococcia</taxon>
        <taxon>Myxococcales</taxon>
        <taxon>Cystobacterineae</taxon>
        <taxon>Archangiaceae</taxon>
        <taxon>Archangium</taxon>
    </lineage>
</organism>
<evidence type="ECO:0000313" key="2">
    <source>
        <dbReference type="EMBL" id="REG30581.1"/>
    </source>
</evidence>
<sequence length="200" mass="21590">MKMAPDDVTLDAMVSGLDEEGDLDAWNWLLTSTSAAETWGRAVERRLRIERYAQALIAHPWIAQLQSALRTLAPSSRAAIEAVVEPELLLADLGQTAAAPMRLAGSAWGRIETALVPVGTTVGLRWEEEHEGMLRFFYKTAVAEGELAEALWVLEAGEAPVLLLACAGAEDARTLVEALASAERVAGVLLLEETLLEEEA</sequence>
<dbReference type="EMBL" id="QUMU01000006">
    <property type="protein sequence ID" value="REG30581.1"/>
    <property type="molecule type" value="Genomic_DNA"/>
</dbReference>
<accession>A0AAC8TBQ4</accession>
<dbReference type="KEGG" id="age:AA314_00277"/>
<dbReference type="Proteomes" id="UP000256345">
    <property type="component" value="Unassembled WGS sequence"/>
</dbReference>
<dbReference type="AlphaFoldDB" id="A0AAC8TBQ4"/>
<gene>
    <name evidence="1" type="ORF">AA314_00277</name>
    <name evidence="2" type="ORF">ATI61_10650</name>
</gene>
<dbReference type="RefSeq" id="WP_047853958.1">
    <property type="nucleotide sequence ID" value="NZ_CP011509.1"/>
</dbReference>
<name>A0AAC8TBQ4_9BACT</name>
<proteinExistence type="predicted"/>
<evidence type="ECO:0000313" key="4">
    <source>
        <dbReference type="Proteomes" id="UP000256345"/>
    </source>
</evidence>
<dbReference type="EMBL" id="CP011509">
    <property type="protein sequence ID" value="AKI98650.1"/>
    <property type="molecule type" value="Genomic_DNA"/>
</dbReference>